<evidence type="ECO:0000313" key="2">
    <source>
        <dbReference type="EMBL" id="GAA4352169.1"/>
    </source>
</evidence>
<protein>
    <submittedName>
        <fullName evidence="2">Histidine phosphatase family protein</fullName>
    </submittedName>
</protein>
<dbReference type="InterPro" id="IPR051695">
    <property type="entry name" value="Phosphoglycerate_Mutase"/>
</dbReference>
<dbReference type="InterPro" id="IPR013078">
    <property type="entry name" value="His_Pase_superF_clade-1"/>
</dbReference>
<dbReference type="Proteomes" id="UP001500975">
    <property type="component" value="Unassembled WGS sequence"/>
</dbReference>
<dbReference type="PANTHER" id="PTHR46517:SF1">
    <property type="entry name" value="FRUCTOSE-2,6-BISPHOSPHATASE TIGAR"/>
    <property type="match status" value="1"/>
</dbReference>
<keyword evidence="1" id="KW-0378">Hydrolase</keyword>
<dbReference type="EMBL" id="BAABGJ010000076">
    <property type="protein sequence ID" value="GAA4352169.1"/>
    <property type="molecule type" value="Genomic_DNA"/>
</dbReference>
<reference evidence="3" key="1">
    <citation type="journal article" date="2019" name="Int. J. Syst. Evol. Microbiol.">
        <title>The Global Catalogue of Microorganisms (GCM) 10K type strain sequencing project: providing services to taxonomists for standard genome sequencing and annotation.</title>
        <authorList>
            <consortium name="The Broad Institute Genomics Platform"/>
            <consortium name="The Broad Institute Genome Sequencing Center for Infectious Disease"/>
            <person name="Wu L."/>
            <person name="Ma J."/>
        </authorList>
    </citation>
    <scope>NUCLEOTIDE SEQUENCE [LARGE SCALE GENOMIC DNA]</scope>
    <source>
        <strain evidence="3">JCM 17804</strain>
    </source>
</reference>
<name>A0ABP8I609_9BURK</name>
<evidence type="ECO:0000256" key="1">
    <source>
        <dbReference type="ARBA" id="ARBA00022801"/>
    </source>
</evidence>
<keyword evidence="3" id="KW-1185">Reference proteome</keyword>
<evidence type="ECO:0000313" key="3">
    <source>
        <dbReference type="Proteomes" id="UP001500975"/>
    </source>
</evidence>
<accession>A0ABP8I609</accession>
<dbReference type="InterPro" id="IPR029033">
    <property type="entry name" value="His_PPase_superfam"/>
</dbReference>
<organism evidence="2 3">
    <name type="scientific">Variovorax defluvii</name>
    <dbReference type="NCBI Taxonomy" id="913761"/>
    <lineage>
        <taxon>Bacteria</taxon>
        <taxon>Pseudomonadati</taxon>
        <taxon>Pseudomonadota</taxon>
        <taxon>Betaproteobacteria</taxon>
        <taxon>Burkholderiales</taxon>
        <taxon>Comamonadaceae</taxon>
        <taxon>Variovorax</taxon>
    </lineage>
</organism>
<comment type="caution">
    <text evidence="2">The sequence shown here is derived from an EMBL/GenBank/DDBJ whole genome shotgun (WGS) entry which is preliminary data.</text>
</comment>
<dbReference type="SUPFAM" id="SSF53254">
    <property type="entry name" value="Phosphoglycerate mutase-like"/>
    <property type="match status" value="1"/>
</dbReference>
<proteinExistence type="predicted"/>
<dbReference type="Pfam" id="PF00300">
    <property type="entry name" value="His_Phos_1"/>
    <property type="match status" value="1"/>
</dbReference>
<gene>
    <name evidence="2" type="ORF">GCM10023165_41010</name>
</gene>
<dbReference type="CDD" id="cd07067">
    <property type="entry name" value="HP_PGM_like"/>
    <property type="match status" value="1"/>
</dbReference>
<dbReference type="PANTHER" id="PTHR46517">
    <property type="entry name" value="FRUCTOSE-2,6-BISPHOSPHATASE TIGAR"/>
    <property type="match status" value="1"/>
</dbReference>
<dbReference type="SMART" id="SM00855">
    <property type="entry name" value="PGAM"/>
    <property type="match status" value="1"/>
</dbReference>
<dbReference type="RefSeq" id="WP_345540247.1">
    <property type="nucleotide sequence ID" value="NZ_BAABGJ010000076.1"/>
</dbReference>
<dbReference type="Gene3D" id="3.40.50.1240">
    <property type="entry name" value="Phosphoglycerate mutase-like"/>
    <property type="match status" value="1"/>
</dbReference>
<sequence length="212" mass="23270">MEVTRLIAVRHGETAWNVDTRIQGQLDIALNATGLWQARRVGEALADEEIGAIYASDLARAWQTAEEIARPRTLTICAEPGLRERAFGHFEGRTFADIDANLPEQARLWRTRDPSFAPEGGESLLDFRERVTATAARLAARHPGELVVLVAHGGVMDVLYRAATGQELQAPRTWHLGNAAINRLLWTPQGFTLVGWGDTSHLDQGSLDEAAA</sequence>